<keyword evidence="1 4" id="KW-0808">Transferase</keyword>
<dbReference type="GO" id="GO:0019563">
    <property type="term" value="P:glycerol catabolic process"/>
    <property type="evidence" value="ECO:0007669"/>
    <property type="project" value="TreeGrafter"/>
</dbReference>
<feature type="domain" description="DhaL" evidence="3">
    <location>
        <begin position="7"/>
        <end position="205"/>
    </location>
</feature>
<dbReference type="PROSITE" id="PS51480">
    <property type="entry name" value="DHAL"/>
    <property type="match status" value="1"/>
</dbReference>
<comment type="caution">
    <text evidence="4">The sequence shown here is derived from an EMBL/GenBank/DDBJ whole genome shotgun (WGS) entry which is preliminary data.</text>
</comment>
<proteinExistence type="predicted"/>
<dbReference type="Gene3D" id="1.25.40.340">
    <property type="match status" value="1"/>
</dbReference>
<dbReference type="SUPFAM" id="SSF101473">
    <property type="entry name" value="DhaL-like"/>
    <property type="match status" value="1"/>
</dbReference>
<gene>
    <name evidence="4" type="primary">dhaL_1</name>
    <name evidence="4" type="ORF">SDC9_52414</name>
</gene>
<evidence type="ECO:0000256" key="1">
    <source>
        <dbReference type="ARBA" id="ARBA00022679"/>
    </source>
</evidence>
<dbReference type="InterPro" id="IPR036117">
    <property type="entry name" value="DhaL_dom_sf"/>
</dbReference>
<dbReference type="Pfam" id="PF02734">
    <property type="entry name" value="Dak2"/>
    <property type="match status" value="1"/>
</dbReference>
<dbReference type="GO" id="GO:0005829">
    <property type="term" value="C:cytosol"/>
    <property type="evidence" value="ECO:0007669"/>
    <property type="project" value="TreeGrafter"/>
</dbReference>
<dbReference type="GO" id="GO:0047324">
    <property type="term" value="F:phosphoenolpyruvate-glycerone phosphotransferase activity"/>
    <property type="evidence" value="ECO:0007669"/>
    <property type="project" value="UniProtKB-EC"/>
</dbReference>
<dbReference type="EC" id="2.7.1.121" evidence="4"/>
<name>A0A644WRM7_9ZZZZ</name>
<evidence type="ECO:0000313" key="4">
    <source>
        <dbReference type="EMBL" id="MPM06118.1"/>
    </source>
</evidence>
<dbReference type="InterPro" id="IPR050861">
    <property type="entry name" value="Dihydroxyacetone_Kinase"/>
</dbReference>
<dbReference type="GO" id="GO:0004371">
    <property type="term" value="F:glycerone kinase activity"/>
    <property type="evidence" value="ECO:0007669"/>
    <property type="project" value="InterPro"/>
</dbReference>
<reference evidence="4" key="1">
    <citation type="submission" date="2019-08" db="EMBL/GenBank/DDBJ databases">
        <authorList>
            <person name="Kucharzyk K."/>
            <person name="Murdoch R.W."/>
            <person name="Higgins S."/>
            <person name="Loffler F."/>
        </authorList>
    </citation>
    <scope>NUCLEOTIDE SEQUENCE</scope>
</reference>
<dbReference type="EMBL" id="VSSQ01001200">
    <property type="protein sequence ID" value="MPM06118.1"/>
    <property type="molecule type" value="Genomic_DNA"/>
</dbReference>
<dbReference type="PANTHER" id="PTHR28629">
    <property type="entry name" value="TRIOKINASE/FMN CYCLASE"/>
    <property type="match status" value="1"/>
</dbReference>
<keyword evidence="2 4" id="KW-0418">Kinase</keyword>
<evidence type="ECO:0000259" key="3">
    <source>
        <dbReference type="PROSITE" id="PS51480"/>
    </source>
</evidence>
<dbReference type="InterPro" id="IPR004007">
    <property type="entry name" value="DhaL_dom"/>
</dbReference>
<organism evidence="4">
    <name type="scientific">bioreactor metagenome</name>
    <dbReference type="NCBI Taxonomy" id="1076179"/>
    <lineage>
        <taxon>unclassified sequences</taxon>
        <taxon>metagenomes</taxon>
        <taxon>ecological metagenomes</taxon>
    </lineage>
</organism>
<protein>
    <submittedName>
        <fullName evidence="4">PEP-dependent dihydroxyacetone kinase, ADP-binding subunit DhaL</fullName>
        <ecNumber evidence="4">2.7.1.121</ecNumber>
    </submittedName>
</protein>
<dbReference type="SMART" id="SM01120">
    <property type="entry name" value="Dak2"/>
    <property type="match status" value="1"/>
</dbReference>
<sequence>MEKMGSAEIIKMLGHVAQAMNDKRQYLIELDSAIGDGDLGITMEKGFGSAYVYAKDNQSLKPGDLLMRCGMQIVKVAPSTMGTLMGTGFMRGGKMLSGKDILVSQDLAVFFEGFLQGVLERGKAKQGEKTIVDILFPIVEAMKAYQGTDCRAVLEEGVLGAYRGLEAEKGMMSQHGKAAVFREKTLQMTDPGSMAVVILIEACRDSAYN</sequence>
<accession>A0A644WRM7</accession>
<dbReference type="AlphaFoldDB" id="A0A644WRM7"/>
<dbReference type="PANTHER" id="PTHR28629:SF4">
    <property type="entry name" value="TRIOKINASE_FMN CYCLASE"/>
    <property type="match status" value="1"/>
</dbReference>
<evidence type="ECO:0000256" key="2">
    <source>
        <dbReference type="ARBA" id="ARBA00022777"/>
    </source>
</evidence>